<dbReference type="GO" id="GO:0016020">
    <property type="term" value="C:membrane"/>
    <property type="evidence" value="ECO:0007669"/>
    <property type="project" value="UniProtKB-SubCell"/>
</dbReference>
<feature type="transmembrane region" description="Helical" evidence="6">
    <location>
        <begin position="414"/>
        <end position="433"/>
    </location>
</feature>
<keyword evidence="5 6" id="KW-0472">Membrane</keyword>
<dbReference type="PRINTS" id="PR01035">
    <property type="entry name" value="TCRTETA"/>
</dbReference>
<dbReference type="InterPro" id="IPR020846">
    <property type="entry name" value="MFS_dom"/>
</dbReference>
<dbReference type="CDD" id="cd17330">
    <property type="entry name" value="MFS_SLC46_TetA_like"/>
    <property type="match status" value="1"/>
</dbReference>
<sequence length="456" mass="49980">MEETKKSPTPLPKLKSFVVLLAMFIEAMCNAVLFPFVAYMVADFFYWLDRDDKDTDGIVSFYSGLVVSCFNLAQFISAPTWGWISDRIGRRPVILLGLLGNVITAPLFGIAPTYLWAVIFRCLNGLANGNTGIIRAYATEITDVTNSAKLFSYMGISWGVGITIGPSIGGSLSRISEKIPSVFSSDGFFSDHPYFLPMLASSFISLIVLIVGYYVLDETNKKTKTKKSILLLCKNKHFLICAVIYAMTGLLFTSFSEVFTFWCRALKSNGGLGWNDESNVGIVQSFGGGSIMISQIFVVPWACNYFGILSTLKIAWVILIPFFIILPNIYVIEGIALWIIVISIFVSIAVFQSCVFTAVTIGINNSLEPSLLGTGNGVAQSAISLLRFLGPALAGAIFGWSLNNGLSYPMNSHLIFILFAIIGICCIILLIGLDKNINKRKVEADILVPLLNKEKQ</sequence>
<feature type="transmembrane region" description="Helical" evidence="6">
    <location>
        <begin position="314"/>
        <end position="332"/>
    </location>
</feature>
<evidence type="ECO:0000313" key="9">
    <source>
        <dbReference type="Proteomes" id="UP001162131"/>
    </source>
</evidence>
<dbReference type="PROSITE" id="PS50850">
    <property type="entry name" value="MFS"/>
    <property type="match status" value="1"/>
</dbReference>
<reference evidence="8" key="1">
    <citation type="submission" date="2021-09" db="EMBL/GenBank/DDBJ databases">
        <authorList>
            <consortium name="AG Swart"/>
            <person name="Singh M."/>
            <person name="Singh A."/>
            <person name="Seah K."/>
            <person name="Emmerich C."/>
        </authorList>
    </citation>
    <scope>NUCLEOTIDE SEQUENCE</scope>
    <source>
        <strain evidence="8">ATCC30299</strain>
    </source>
</reference>
<keyword evidence="9" id="KW-1185">Reference proteome</keyword>
<feature type="transmembrane region" description="Helical" evidence="6">
    <location>
        <begin position="282"/>
        <end position="302"/>
    </location>
</feature>
<proteinExistence type="predicted"/>
<feature type="transmembrane region" description="Helical" evidence="6">
    <location>
        <begin position="20"/>
        <end position="41"/>
    </location>
</feature>
<evidence type="ECO:0000256" key="6">
    <source>
        <dbReference type="SAM" id="Phobius"/>
    </source>
</evidence>
<feature type="transmembrane region" description="Helical" evidence="6">
    <location>
        <begin position="61"/>
        <end position="81"/>
    </location>
</feature>
<dbReference type="PANTHER" id="PTHR23504:SF15">
    <property type="entry name" value="MAJOR FACILITATOR SUPERFAMILY (MFS) PROFILE DOMAIN-CONTAINING PROTEIN"/>
    <property type="match status" value="1"/>
</dbReference>
<comment type="caution">
    <text evidence="8">The sequence shown here is derived from an EMBL/GenBank/DDBJ whole genome shotgun (WGS) entry which is preliminary data.</text>
</comment>
<feature type="transmembrane region" description="Helical" evidence="6">
    <location>
        <begin position="338"/>
        <end position="363"/>
    </location>
</feature>
<comment type="subcellular location">
    <subcellularLocation>
        <location evidence="1">Membrane</location>
        <topology evidence="1">Multi-pass membrane protein</topology>
    </subcellularLocation>
</comment>
<feature type="transmembrane region" description="Helical" evidence="6">
    <location>
        <begin position="237"/>
        <end position="262"/>
    </location>
</feature>
<dbReference type="Pfam" id="PF07690">
    <property type="entry name" value="MFS_1"/>
    <property type="match status" value="1"/>
</dbReference>
<keyword evidence="2" id="KW-0813">Transport</keyword>
<dbReference type="Gene3D" id="1.20.1250.20">
    <property type="entry name" value="MFS general substrate transporter like domains"/>
    <property type="match status" value="1"/>
</dbReference>
<feature type="domain" description="Major facilitator superfamily (MFS) profile" evidence="7">
    <location>
        <begin position="15"/>
        <end position="438"/>
    </location>
</feature>
<protein>
    <recommendedName>
        <fullName evidence="7">Major facilitator superfamily (MFS) profile domain-containing protein</fullName>
    </recommendedName>
</protein>
<dbReference type="AlphaFoldDB" id="A0AAU9K5S7"/>
<dbReference type="InterPro" id="IPR011701">
    <property type="entry name" value="MFS"/>
</dbReference>
<keyword evidence="4 6" id="KW-1133">Transmembrane helix</keyword>
<evidence type="ECO:0000256" key="2">
    <source>
        <dbReference type="ARBA" id="ARBA00022448"/>
    </source>
</evidence>
<dbReference type="InterPro" id="IPR036259">
    <property type="entry name" value="MFS_trans_sf"/>
</dbReference>
<feature type="transmembrane region" description="Helical" evidence="6">
    <location>
        <begin position="93"/>
        <end position="117"/>
    </location>
</feature>
<dbReference type="Proteomes" id="UP001162131">
    <property type="component" value="Unassembled WGS sequence"/>
</dbReference>
<dbReference type="EMBL" id="CAJZBQ010000060">
    <property type="protein sequence ID" value="CAG9334929.1"/>
    <property type="molecule type" value="Genomic_DNA"/>
</dbReference>
<dbReference type="InterPro" id="IPR001958">
    <property type="entry name" value="Tet-R_TetA/multi-R_MdtG-like"/>
</dbReference>
<keyword evidence="3 6" id="KW-0812">Transmembrane</keyword>
<gene>
    <name evidence="8" type="ORF">BSTOLATCC_MIC62513</name>
</gene>
<evidence type="ECO:0000256" key="4">
    <source>
        <dbReference type="ARBA" id="ARBA00022989"/>
    </source>
</evidence>
<evidence type="ECO:0000259" key="7">
    <source>
        <dbReference type="PROSITE" id="PS50850"/>
    </source>
</evidence>
<dbReference type="GO" id="GO:0022857">
    <property type="term" value="F:transmembrane transporter activity"/>
    <property type="evidence" value="ECO:0007669"/>
    <property type="project" value="InterPro"/>
</dbReference>
<accession>A0AAU9K5S7</accession>
<evidence type="ECO:0000256" key="3">
    <source>
        <dbReference type="ARBA" id="ARBA00022692"/>
    </source>
</evidence>
<feature type="transmembrane region" description="Helical" evidence="6">
    <location>
        <begin position="194"/>
        <end position="216"/>
    </location>
</feature>
<feature type="transmembrane region" description="Helical" evidence="6">
    <location>
        <begin position="384"/>
        <end position="402"/>
    </location>
</feature>
<dbReference type="SUPFAM" id="SSF103473">
    <property type="entry name" value="MFS general substrate transporter"/>
    <property type="match status" value="1"/>
</dbReference>
<dbReference type="PANTHER" id="PTHR23504">
    <property type="entry name" value="MAJOR FACILITATOR SUPERFAMILY DOMAIN-CONTAINING PROTEIN 10"/>
    <property type="match status" value="1"/>
</dbReference>
<evidence type="ECO:0000313" key="8">
    <source>
        <dbReference type="EMBL" id="CAG9334929.1"/>
    </source>
</evidence>
<organism evidence="8 9">
    <name type="scientific">Blepharisma stoltei</name>
    <dbReference type="NCBI Taxonomy" id="1481888"/>
    <lineage>
        <taxon>Eukaryota</taxon>
        <taxon>Sar</taxon>
        <taxon>Alveolata</taxon>
        <taxon>Ciliophora</taxon>
        <taxon>Postciliodesmatophora</taxon>
        <taxon>Heterotrichea</taxon>
        <taxon>Heterotrichida</taxon>
        <taxon>Blepharismidae</taxon>
        <taxon>Blepharisma</taxon>
    </lineage>
</organism>
<evidence type="ECO:0000256" key="5">
    <source>
        <dbReference type="ARBA" id="ARBA00023136"/>
    </source>
</evidence>
<name>A0AAU9K5S7_9CILI</name>
<evidence type="ECO:0000256" key="1">
    <source>
        <dbReference type="ARBA" id="ARBA00004141"/>
    </source>
</evidence>